<dbReference type="Proteomes" id="UP001165121">
    <property type="component" value="Unassembled WGS sequence"/>
</dbReference>
<dbReference type="OrthoDB" id="166308at2759"/>
<protein>
    <submittedName>
        <fullName evidence="2">Unnamed protein product</fullName>
    </submittedName>
</protein>
<evidence type="ECO:0000313" key="3">
    <source>
        <dbReference type="Proteomes" id="UP001165121"/>
    </source>
</evidence>
<sequence>MDAGEDDGHSPKGKHNNLFRLVRLIRETQCDMEVVKPVLDELEVMRLCCSFGMMPSVNPKDFEFEVLQAAEFDDDFIRFLRCDLFGNSCLDKVKLKGMFGRQDQVSAALVSMSACSAGTLASLPETAEGIYCVKIEGDGRSDRSEASEIAGLVVFSWIGDSFLEPEALRETPAYVLRFLTVLTENILCTTSESDLVQLRAAILEYEKQQGEKLSVYSVSFCVEKQEDTQDGTECAGTRSVDLESVLKGSSGARMLKGSYPAIAVTKAMDPTIRNDFFRRRFPSNARVPFAAWLKEESQQYRIDLSGPIGRSPKLCEGILREFGVWPGEAVNNSRNLYKQQQKKKNEVTLQRFEDDIAQQRQLVNNASTALFQLCSNTAEALSDASCANALKDYKAFLEWVKPKVNRKLDRKSRLALDIPLRLHDVKTSLLEIHICNSNADLGQLFELCTTSSRANIDQAIANYRGCGYNVKNASATDNLDEGTTHPHSRSSFMEKVAEPLSKIQSKWYMAVERSIEVARITTHERLKREQTSSNSDLDKLQTDYTKGI</sequence>
<evidence type="ECO:0000256" key="1">
    <source>
        <dbReference type="SAM" id="MobiDB-lite"/>
    </source>
</evidence>
<dbReference type="EMBL" id="BSXT01001293">
    <property type="protein sequence ID" value="GMF40951.1"/>
    <property type="molecule type" value="Genomic_DNA"/>
</dbReference>
<feature type="compositionally biased region" description="Basic and acidic residues" evidence="1">
    <location>
        <begin position="526"/>
        <end position="541"/>
    </location>
</feature>
<evidence type="ECO:0000313" key="2">
    <source>
        <dbReference type="EMBL" id="GMF40951.1"/>
    </source>
</evidence>
<keyword evidence="3" id="KW-1185">Reference proteome</keyword>
<gene>
    <name evidence="2" type="ORF">Pfra01_001275800</name>
</gene>
<feature type="region of interest" description="Disordered" evidence="1">
    <location>
        <begin position="526"/>
        <end position="548"/>
    </location>
</feature>
<accession>A0A9W6XJY1</accession>
<reference evidence="2" key="1">
    <citation type="submission" date="2023-04" db="EMBL/GenBank/DDBJ databases">
        <title>Phytophthora fragariaefolia NBRC 109709.</title>
        <authorList>
            <person name="Ichikawa N."/>
            <person name="Sato H."/>
            <person name="Tonouchi N."/>
        </authorList>
    </citation>
    <scope>NUCLEOTIDE SEQUENCE</scope>
    <source>
        <strain evidence="2">NBRC 109709</strain>
    </source>
</reference>
<name>A0A9W6XJY1_9STRA</name>
<comment type="caution">
    <text evidence="2">The sequence shown here is derived from an EMBL/GenBank/DDBJ whole genome shotgun (WGS) entry which is preliminary data.</text>
</comment>
<organism evidence="2 3">
    <name type="scientific">Phytophthora fragariaefolia</name>
    <dbReference type="NCBI Taxonomy" id="1490495"/>
    <lineage>
        <taxon>Eukaryota</taxon>
        <taxon>Sar</taxon>
        <taxon>Stramenopiles</taxon>
        <taxon>Oomycota</taxon>
        <taxon>Peronosporomycetes</taxon>
        <taxon>Peronosporales</taxon>
        <taxon>Peronosporaceae</taxon>
        <taxon>Phytophthora</taxon>
    </lineage>
</organism>
<proteinExistence type="predicted"/>
<dbReference type="AlphaFoldDB" id="A0A9W6XJY1"/>